<evidence type="ECO:0000256" key="5">
    <source>
        <dbReference type="ARBA" id="ARBA00022692"/>
    </source>
</evidence>
<reference evidence="9 10" key="1">
    <citation type="journal article" date="2012" name="Stand. Genomic Sci.">
        <title>Genome sequence of the halotolerant bacterium Corynebacterium halotolerans type strain YIM 70093(T) (= DSM 44683(T)).</title>
        <authorList>
            <person name="Ruckert C."/>
            <person name="Albersmeier A."/>
            <person name="Al-Dilaimi A."/>
            <person name="Niehaus K."/>
            <person name="Szczepanowski R."/>
            <person name="Kalinowski J."/>
        </authorList>
    </citation>
    <scope>NUCLEOTIDE SEQUENCE [LARGE SCALE GENOMIC DNA]</scope>
    <source>
        <strain evidence="9">YIM 70093</strain>
    </source>
</reference>
<keyword evidence="7 8" id="KW-0472">Membrane</keyword>
<dbReference type="GO" id="GO:0005886">
    <property type="term" value="C:plasma membrane"/>
    <property type="evidence" value="ECO:0007669"/>
    <property type="project" value="UniProtKB-SubCell"/>
</dbReference>
<dbReference type="Pfam" id="PF01032">
    <property type="entry name" value="FecCD"/>
    <property type="match status" value="1"/>
</dbReference>
<feature type="transmembrane region" description="Helical" evidence="8">
    <location>
        <begin position="89"/>
        <end position="109"/>
    </location>
</feature>
<evidence type="ECO:0000313" key="10">
    <source>
        <dbReference type="Proteomes" id="UP000011723"/>
    </source>
</evidence>
<dbReference type="PANTHER" id="PTHR30472:SF24">
    <property type="entry name" value="FERRIC ENTEROBACTIN TRANSPORT SYSTEM PERMEASE PROTEIN FEPG"/>
    <property type="match status" value="1"/>
</dbReference>
<evidence type="ECO:0000256" key="3">
    <source>
        <dbReference type="ARBA" id="ARBA00022448"/>
    </source>
</evidence>
<accession>M1MZL9</accession>
<sequence>MTRSRVVTAVLAVAVVCLVIAALGIGEFYVAPQDVIRSLLGRDTGFAAVVVNEWRAPRVAAACLFGAALGISGALFQTLTDNALGSPDVVGFSTGAYTGALIAMTVIGAGAGGTAVGALLGGVATALLVYLFAFNRGVEGYRLIIAGIGTTAALSSVNVWLLLRVDAGEAMNAAMWGAGTLSGITLGSVAIAAAVIVPGLLGTGLIARPLRQLELGDDAAIAHGVRVEPVRLLIIVIAVAPVAAVTAFAGPIAFIALSAPQIARRLQRSEGLPLIGSALTGALLLLLADLVARHLLPGGVPVGTVTVVIGGIYLMWLLVLQTRRSGGRR</sequence>
<dbReference type="InterPro" id="IPR000522">
    <property type="entry name" value="ABC_transptr_permease_BtuC"/>
</dbReference>
<dbReference type="EMBL" id="CP003697">
    <property type="protein sequence ID" value="AGF73159.1"/>
    <property type="molecule type" value="Genomic_DNA"/>
</dbReference>
<feature type="transmembrane region" description="Helical" evidence="8">
    <location>
        <begin position="232"/>
        <end position="259"/>
    </location>
</feature>
<comment type="subcellular location">
    <subcellularLocation>
        <location evidence="1">Cell membrane</location>
        <topology evidence="1">Multi-pass membrane protein</topology>
    </subcellularLocation>
</comment>
<feature type="transmembrane region" description="Helical" evidence="8">
    <location>
        <begin position="140"/>
        <end position="163"/>
    </location>
</feature>
<dbReference type="InterPro" id="IPR037294">
    <property type="entry name" value="ABC_BtuC-like"/>
</dbReference>
<organism evidence="9 10">
    <name type="scientific">Corynebacterium halotolerans YIM 70093 = DSM 44683</name>
    <dbReference type="NCBI Taxonomy" id="1121362"/>
    <lineage>
        <taxon>Bacteria</taxon>
        <taxon>Bacillati</taxon>
        <taxon>Actinomycetota</taxon>
        <taxon>Actinomycetes</taxon>
        <taxon>Mycobacteriales</taxon>
        <taxon>Corynebacteriaceae</taxon>
        <taxon>Corynebacterium</taxon>
    </lineage>
</organism>
<dbReference type="Gene3D" id="1.10.3470.10">
    <property type="entry name" value="ABC transporter involved in vitamin B12 uptake, BtuC"/>
    <property type="match status" value="1"/>
</dbReference>
<dbReference type="PANTHER" id="PTHR30472">
    <property type="entry name" value="FERRIC ENTEROBACTIN TRANSPORT SYSTEM PERMEASE PROTEIN"/>
    <property type="match status" value="1"/>
</dbReference>
<name>M1MZL9_9CORY</name>
<keyword evidence="5 8" id="KW-0812">Transmembrane</keyword>
<dbReference type="STRING" id="1121362.A605_10795"/>
<gene>
    <name evidence="9" type="ORF">A605_10795</name>
</gene>
<dbReference type="SUPFAM" id="SSF81345">
    <property type="entry name" value="ABC transporter involved in vitamin B12 uptake, BtuC"/>
    <property type="match status" value="1"/>
</dbReference>
<dbReference type="RefSeq" id="WP_015401575.1">
    <property type="nucleotide sequence ID" value="NC_020302.1"/>
</dbReference>
<evidence type="ECO:0000256" key="7">
    <source>
        <dbReference type="ARBA" id="ARBA00023136"/>
    </source>
</evidence>
<evidence type="ECO:0000256" key="4">
    <source>
        <dbReference type="ARBA" id="ARBA00022475"/>
    </source>
</evidence>
<evidence type="ECO:0000256" key="1">
    <source>
        <dbReference type="ARBA" id="ARBA00004651"/>
    </source>
</evidence>
<keyword evidence="4" id="KW-1003">Cell membrane</keyword>
<dbReference type="HOGENOM" id="CLU_013016_1_1_11"/>
<dbReference type="GO" id="GO:0033214">
    <property type="term" value="P:siderophore-iron import into cell"/>
    <property type="evidence" value="ECO:0007669"/>
    <property type="project" value="TreeGrafter"/>
</dbReference>
<dbReference type="eggNOG" id="COG4779">
    <property type="taxonomic scope" value="Bacteria"/>
</dbReference>
<feature type="transmembrane region" description="Helical" evidence="8">
    <location>
        <begin position="175"/>
        <end position="201"/>
    </location>
</feature>
<protein>
    <submittedName>
        <fullName evidence="9">ABC transporter permease</fullName>
    </submittedName>
</protein>
<feature type="transmembrane region" description="Helical" evidence="8">
    <location>
        <begin position="6"/>
        <end position="30"/>
    </location>
</feature>
<evidence type="ECO:0000256" key="6">
    <source>
        <dbReference type="ARBA" id="ARBA00022989"/>
    </source>
</evidence>
<evidence type="ECO:0000256" key="8">
    <source>
        <dbReference type="SAM" id="Phobius"/>
    </source>
</evidence>
<feature type="transmembrane region" description="Helical" evidence="8">
    <location>
        <begin position="116"/>
        <end position="134"/>
    </location>
</feature>
<keyword evidence="6 8" id="KW-1133">Transmembrane helix</keyword>
<proteinExistence type="inferred from homology"/>
<evidence type="ECO:0000256" key="2">
    <source>
        <dbReference type="ARBA" id="ARBA00007935"/>
    </source>
</evidence>
<dbReference type="GO" id="GO:0022857">
    <property type="term" value="F:transmembrane transporter activity"/>
    <property type="evidence" value="ECO:0007669"/>
    <property type="project" value="InterPro"/>
</dbReference>
<feature type="transmembrane region" description="Helical" evidence="8">
    <location>
        <begin position="298"/>
        <end position="320"/>
    </location>
</feature>
<feature type="transmembrane region" description="Helical" evidence="8">
    <location>
        <begin position="59"/>
        <end position="77"/>
    </location>
</feature>
<dbReference type="KEGG" id="chn:A605_10795"/>
<evidence type="ECO:0000313" key="9">
    <source>
        <dbReference type="EMBL" id="AGF73159.1"/>
    </source>
</evidence>
<dbReference type="Proteomes" id="UP000011723">
    <property type="component" value="Chromosome"/>
</dbReference>
<keyword evidence="3" id="KW-0813">Transport</keyword>
<comment type="similarity">
    <text evidence="2">Belongs to the binding-protein-dependent transport system permease family. FecCD subfamily.</text>
</comment>
<keyword evidence="10" id="KW-1185">Reference proteome</keyword>
<dbReference type="PATRIC" id="fig|1121362.3.peg.2188"/>
<dbReference type="AlphaFoldDB" id="M1MZL9"/>